<organism evidence="1 2">
    <name type="scientific">Yersinia similis</name>
    <dbReference type="NCBI Taxonomy" id="367190"/>
    <lineage>
        <taxon>Bacteria</taxon>
        <taxon>Pseudomonadati</taxon>
        <taxon>Pseudomonadota</taxon>
        <taxon>Gammaproteobacteria</taxon>
        <taxon>Enterobacterales</taxon>
        <taxon>Yersiniaceae</taxon>
        <taxon>Yersinia</taxon>
    </lineage>
</organism>
<dbReference type="EMBL" id="CQBK01000068">
    <property type="protein sequence ID" value="CNI77163.1"/>
    <property type="molecule type" value="Genomic_DNA"/>
</dbReference>
<protein>
    <submittedName>
        <fullName evidence="1">Uncharacterized protein</fullName>
    </submittedName>
</protein>
<sequence>MQNTSPLLRHYQTWLDDFTRISLWHGLCQQELTQWHRLAMTSRLTPQGTVIVIPQCLLQITHSPDVDACTVVPKITKQTEWPRLSGVLLSECYHLEKGTLAEQLQRVFRLHSPTIRQALTSCAGVNGL</sequence>
<dbReference type="RefSeq" id="WP_230679753.1">
    <property type="nucleotide sequence ID" value="NZ_CABIHS010000310.1"/>
</dbReference>
<dbReference type="AlphaFoldDB" id="A0A0T9RQJ1"/>
<evidence type="ECO:0000313" key="2">
    <source>
        <dbReference type="Proteomes" id="UP000038204"/>
    </source>
</evidence>
<proteinExistence type="predicted"/>
<name>A0A0T9RQJ1_9GAMM</name>
<accession>A0A0T9RQJ1</accession>
<evidence type="ECO:0000313" key="1">
    <source>
        <dbReference type="EMBL" id="CNI77163.1"/>
    </source>
</evidence>
<reference evidence="1 2" key="1">
    <citation type="submission" date="2015-03" db="EMBL/GenBank/DDBJ databases">
        <authorList>
            <person name="Murphy D."/>
        </authorList>
    </citation>
    <scope>NUCLEOTIDE SEQUENCE [LARGE SCALE GENOMIC DNA]</scope>
    <source>
        <strain evidence="1 2">Y233</strain>
    </source>
</reference>
<dbReference type="Proteomes" id="UP000038204">
    <property type="component" value="Unassembled WGS sequence"/>
</dbReference>
<gene>
    <name evidence="1" type="ORF">ERS008667_04291</name>
</gene>